<protein>
    <submittedName>
        <fullName evidence="2">Uncharacterized protein</fullName>
    </submittedName>
</protein>
<dbReference type="AlphaFoldDB" id="A0A0D3AR94"/>
<dbReference type="Proteomes" id="UP000032141">
    <property type="component" value="Chromosome C2"/>
</dbReference>
<accession>A0A0D3AR94</accession>
<dbReference type="PROSITE" id="PS50194">
    <property type="entry name" value="FILAMIN_REPEAT"/>
    <property type="match status" value="1"/>
</dbReference>
<dbReference type="STRING" id="109376.A0A0D3AR94"/>
<dbReference type="SMART" id="SM00557">
    <property type="entry name" value="IG_FLMN"/>
    <property type="match status" value="1"/>
</dbReference>
<dbReference type="SUPFAM" id="SSF81296">
    <property type="entry name" value="E set domains"/>
    <property type="match status" value="1"/>
</dbReference>
<name>A0A0D3AR94_BRAOL</name>
<reference evidence="2" key="2">
    <citation type="submission" date="2015-03" db="UniProtKB">
        <authorList>
            <consortium name="EnsemblPlants"/>
        </authorList>
    </citation>
    <scope>IDENTIFICATION</scope>
</reference>
<dbReference type="InterPro" id="IPR013783">
    <property type="entry name" value="Ig-like_fold"/>
</dbReference>
<dbReference type="EnsemblPlants" id="Bo2g092710.1">
    <property type="protein sequence ID" value="Bo2g092710.1"/>
    <property type="gene ID" value="Bo2g092710"/>
</dbReference>
<evidence type="ECO:0000313" key="2">
    <source>
        <dbReference type="EnsemblPlants" id="Bo2g092710.1"/>
    </source>
</evidence>
<evidence type="ECO:0000313" key="3">
    <source>
        <dbReference type="Proteomes" id="UP000032141"/>
    </source>
</evidence>
<evidence type="ECO:0000256" key="1">
    <source>
        <dbReference type="PROSITE-ProRule" id="PRU00087"/>
    </source>
</evidence>
<dbReference type="InterPro" id="IPR017868">
    <property type="entry name" value="Filamin/ABP280_repeat-like"/>
</dbReference>
<dbReference type="eggNOG" id="ENOG502QUJN">
    <property type="taxonomic scope" value="Eukaryota"/>
</dbReference>
<organism evidence="2 3">
    <name type="scientific">Brassica oleracea var. oleracea</name>
    <dbReference type="NCBI Taxonomy" id="109376"/>
    <lineage>
        <taxon>Eukaryota</taxon>
        <taxon>Viridiplantae</taxon>
        <taxon>Streptophyta</taxon>
        <taxon>Embryophyta</taxon>
        <taxon>Tracheophyta</taxon>
        <taxon>Spermatophyta</taxon>
        <taxon>Magnoliopsida</taxon>
        <taxon>eudicotyledons</taxon>
        <taxon>Gunneridae</taxon>
        <taxon>Pentapetalae</taxon>
        <taxon>rosids</taxon>
        <taxon>malvids</taxon>
        <taxon>Brassicales</taxon>
        <taxon>Brassicaceae</taxon>
        <taxon>Brassiceae</taxon>
        <taxon>Brassica</taxon>
    </lineage>
</organism>
<proteinExistence type="predicted"/>
<dbReference type="InterPro" id="IPR001298">
    <property type="entry name" value="Filamin/ABP280_rpt"/>
</dbReference>
<sequence>MSVRFSSFNRTLMEEKLALIRVKVSPGVGVGGTHQEGVVKDIGDGCYAVTYVVPKLGNYTVSIECNGVAIMGSPFPVFFSQGKVLISLILIYGLLLPIAPSAAPMAVAQPIVAKTLQAPASQMQAQAPSNKGSLVVICTTTDSKDLAYIEYGKTEEPTAASNVEIARSIP</sequence>
<feature type="repeat" description="Filamin" evidence="1">
    <location>
        <begin position="39"/>
        <end position="79"/>
    </location>
</feature>
<reference evidence="2 3" key="1">
    <citation type="journal article" date="2014" name="Genome Biol.">
        <title>Transcriptome and methylome profiling reveals relics of genome dominance in the mesopolyploid Brassica oleracea.</title>
        <authorList>
            <person name="Parkin I.A."/>
            <person name="Koh C."/>
            <person name="Tang H."/>
            <person name="Robinson S.J."/>
            <person name="Kagale S."/>
            <person name="Clarke W.E."/>
            <person name="Town C.D."/>
            <person name="Nixon J."/>
            <person name="Krishnakumar V."/>
            <person name="Bidwell S.L."/>
            <person name="Denoeud F."/>
            <person name="Belcram H."/>
            <person name="Links M.G."/>
            <person name="Just J."/>
            <person name="Clarke C."/>
            <person name="Bender T."/>
            <person name="Huebert T."/>
            <person name="Mason A.S."/>
            <person name="Pires J.C."/>
            <person name="Barker G."/>
            <person name="Moore J."/>
            <person name="Walley P.G."/>
            <person name="Manoli S."/>
            <person name="Batley J."/>
            <person name="Edwards D."/>
            <person name="Nelson M.N."/>
            <person name="Wang X."/>
            <person name="Paterson A.H."/>
            <person name="King G."/>
            <person name="Bancroft I."/>
            <person name="Chalhoub B."/>
            <person name="Sharpe A.G."/>
        </authorList>
    </citation>
    <scope>NUCLEOTIDE SEQUENCE</scope>
    <source>
        <strain evidence="2 3">cv. TO1000</strain>
    </source>
</reference>
<dbReference type="Pfam" id="PF00630">
    <property type="entry name" value="Filamin"/>
    <property type="match status" value="1"/>
</dbReference>
<dbReference type="Gramene" id="Bo2g092710.1">
    <property type="protein sequence ID" value="Bo2g092710.1"/>
    <property type="gene ID" value="Bo2g092710"/>
</dbReference>
<dbReference type="HOGENOM" id="CLU_1572823_0_0_1"/>
<dbReference type="Gene3D" id="2.60.40.10">
    <property type="entry name" value="Immunoglobulins"/>
    <property type="match status" value="1"/>
</dbReference>
<dbReference type="InterPro" id="IPR014756">
    <property type="entry name" value="Ig_E-set"/>
</dbReference>
<keyword evidence="3" id="KW-1185">Reference proteome</keyword>